<dbReference type="EMBL" id="BAFK01000011">
    <property type="protein sequence ID" value="GAB59193.1"/>
    <property type="molecule type" value="Genomic_DNA"/>
</dbReference>
<evidence type="ECO:0000313" key="3">
    <source>
        <dbReference type="Proteomes" id="UP000004374"/>
    </source>
</evidence>
<reference evidence="2 3" key="1">
    <citation type="journal article" date="2012" name="J. Bacteriol.">
        <title>Genome Sequence of the Protease-Producing Bacterium Rheinheimera nanhaiensis E407-8T, Isolated from Deep-Sea Sediment of the South China Sea.</title>
        <authorList>
            <person name="Zhang X.-Y."/>
            <person name="Zhang Y.-J."/>
            <person name="Qin Q.-L."/>
            <person name="Xie B.-B."/>
            <person name="Chen X.-L."/>
            <person name="Zhou B.-C."/>
            <person name="Zhang Y.-Z."/>
        </authorList>
    </citation>
    <scope>NUCLEOTIDE SEQUENCE [LARGE SCALE GENOMIC DNA]</scope>
    <source>
        <strain evidence="2 3">E407-8</strain>
    </source>
</reference>
<comment type="caution">
    <text evidence="2">The sequence shown here is derived from an EMBL/GenBank/DDBJ whole genome shotgun (WGS) entry which is preliminary data.</text>
</comment>
<evidence type="ECO:0000256" key="1">
    <source>
        <dbReference type="SAM" id="MobiDB-lite"/>
    </source>
</evidence>
<feature type="region of interest" description="Disordered" evidence="1">
    <location>
        <begin position="1"/>
        <end position="38"/>
    </location>
</feature>
<keyword evidence="3" id="KW-1185">Reference proteome</keyword>
<sequence length="38" mass="3990">MRQRFSMAAGHAVSTARSDARNGQPKAIGFPSAKPAAF</sequence>
<proteinExistence type="predicted"/>
<dbReference type="STRING" id="562729.RNAN_2185"/>
<dbReference type="AlphaFoldDB" id="I1DYR5"/>
<evidence type="ECO:0000313" key="2">
    <source>
        <dbReference type="EMBL" id="GAB59193.1"/>
    </source>
</evidence>
<protein>
    <submittedName>
        <fullName evidence="2">Uncharacterized protein</fullName>
    </submittedName>
</protein>
<organism evidence="2 3">
    <name type="scientific">Rheinheimera nanhaiensis E407-8</name>
    <dbReference type="NCBI Taxonomy" id="562729"/>
    <lineage>
        <taxon>Bacteria</taxon>
        <taxon>Pseudomonadati</taxon>
        <taxon>Pseudomonadota</taxon>
        <taxon>Gammaproteobacteria</taxon>
        <taxon>Chromatiales</taxon>
        <taxon>Chromatiaceae</taxon>
        <taxon>Rheinheimera</taxon>
    </lineage>
</organism>
<dbReference type="Proteomes" id="UP000004374">
    <property type="component" value="Unassembled WGS sequence"/>
</dbReference>
<name>I1DYR5_9GAMM</name>
<gene>
    <name evidence="2" type="ORF">RNAN_2185</name>
</gene>
<accession>I1DYR5</accession>